<dbReference type="AlphaFoldDB" id="A0A844E2M0"/>
<dbReference type="GeneID" id="42786303"/>
<dbReference type="RefSeq" id="WP_044963191.1">
    <property type="nucleotide sequence ID" value="NZ_CABKSU010000042.1"/>
</dbReference>
<dbReference type="Proteomes" id="UP000431304">
    <property type="component" value="Unassembled WGS sequence"/>
</dbReference>
<dbReference type="EMBL" id="WKRA01000022">
    <property type="protein sequence ID" value="MSD16839.1"/>
    <property type="molecule type" value="Genomic_DNA"/>
</dbReference>
<name>A0A844E2M0_EUBRA</name>
<evidence type="ECO:0000313" key="1">
    <source>
        <dbReference type="EMBL" id="MSD16839.1"/>
    </source>
</evidence>
<evidence type="ECO:0000313" key="2">
    <source>
        <dbReference type="Proteomes" id="UP000431304"/>
    </source>
</evidence>
<accession>A0A844E2M0</accession>
<comment type="caution">
    <text evidence="1">The sequence shown here is derived from an EMBL/GenBank/DDBJ whole genome shotgun (WGS) entry which is preliminary data.</text>
</comment>
<organism evidence="1 2">
    <name type="scientific">Eubacterium ramulus</name>
    <dbReference type="NCBI Taxonomy" id="39490"/>
    <lineage>
        <taxon>Bacteria</taxon>
        <taxon>Bacillati</taxon>
        <taxon>Bacillota</taxon>
        <taxon>Clostridia</taxon>
        <taxon>Eubacteriales</taxon>
        <taxon>Eubacteriaceae</taxon>
        <taxon>Eubacterium</taxon>
    </lineage>
</organism>
<reference evidence="1 2" key="1">
    <citation type="journal article" date="2019" name="Nat. Med.">
        <title>A library of human gut bacterial isolates paired with longitudinal multiomics data enables mechanistic microbiome research.</title>
        <authorList>
            <person name="Poyet M."/>
            <person name="Groussin M."/>
            <person name="Gibbons S.M."/>
            <person name="Avila-Pacheco J."/>
            <person name="Jiang X."/>
            <person name="Kearney S.M."/>
            <person name="Perrotta A.R."/>
            <person name="Berdy B."/>
            <person name="Zhao S."/>
            <person name="Lieberman T.D."/>
            <person name="Swanson P.K."/>
            <person name="Smith M."/>
            <person name="Roesemann S."/>
            <person name="Alexander J.E."/>
            <person name="Rich S.A."/>
            <person name="Livny J."/>
            <person name="Vlamakis H."/>
            <person name="Clish C."/>
            <person name="Bullock K."/>
            <person name="Deik A."/>
            <person name="Scott J."/>
            <person name="Pierce K.A."/>
            <person name="Xavier R.J."/>
            <person name="Alm E.J."/>
        </authorList>
    </citation>
    <scope>NUCLEOTIDE SEQUENCE [LARGE SCALE GENOMIC DNA]</scope>
    <source>
        <strain evidence="1 2">BIOML-A3</strain>
    </source>
</reference>
<gene>
    <name evidence="1" type="ORF">GKE72_12375</name>
</gene>
<protein>
    <submittedName>
        <fullName evidence="1">Helix-turn-helix domain-containing protein</fullName>
    </submittedName>
</protein>
<sequence length="96" mass="10998">MNLAMEDKIKEGFYALCLAILKGYSVSEAFHALEMPNWKKDPSKIDIWATAQERSVTETAKECGCSVSTVKRCKRMKLEQQSLWDVFGNDLKNKTY</sequence>
<proteinExistence type="predicted"/>